<feature type="region of interest" description="Disordered" evidence="1">
    <location>
        <begin position="47"/>
        <end position="76"/>
    </location>
</feature>
<sequence length="76" mass="8260">MSIKLACYFAIVLSLGNCLCMEPFGARLGCREFVPVPDPGSRDRTVSFPAHIPFPNGGKQMTQDGSLHASPPRVLR</sequence>
<dbReference type="AlphaFoldDB" id="A0AAV9GZK2"/>
<comment type="caution">
    <text evidence="3">The sequence shown here is derived from an EMBL/GenBank/DDBJ whole genome shotgun (WGS) entry which is preliminary data.</text>
</comment>
<evidence type="ECO:0000313" key="4">
    <source>
        <dbReference type="Proteomes" id="UP001321760"/>
    </source>
</evidence>
<dbReference type="EMBL" id="MU865921">
    <property type="protein sequence ID" value="KAK4453135.1"/>
    <property type="molecule type" value="Genomic_DNA"/>
</dbReference>
<evidence type="ECO:0000256" key="2">
    <source>
        <dbReference type="SAM" id="SignalP"/>
    </source>
</evidence>
<evidence type="ECO:0008006" key="5">
    <source>
        <dbReference type="Google" id="ProtNLM"/>
    </source>
</evidence>
<proteinExistence type="predicted"/>
<organism evidence="3 4">
    <name type="scientific">Podospora aff. communis PSN243</name>
    <dbReference type="NCBI Taxonomy" id="3040156"/>
    <lineage>
        <taxon>Eukaryota</taxon>
        <taxon>Fungi</taxon>
        <taxon>Dikarya</taxon>
        <taxon>Ascomycota</taxon>
        <taxon>Pezizomycotina</taxon>
        <taxon>Sordariomycetes</taxon>
        <taxon>Sordariomycetidae</taxon>
        <taxon>Sordariales</taxon>
        <taxon>Podosporaceae</taxon>
        <taxon>Podospora</taxon>
    </lineage>
</organism>
<accession>A0AAV9GZK2</accession>
<keyword evidence="4" id="KW-1185">Reference proteome</keyword>
<gene>
    <name evidence="3" type="ORF">QBC34DRAFT_396397</name>
</gene>
<keyword evidence="2" id="KW-0732">Signal</keyword>
<protein>
    <recommendedName>
        <fullName evidence="5">Secreted protein</fullName>
    </recommendedName>
</protein>
<name>A0AAV9GZK2_9PEZI</name>
<feature type="signal peptide" evidence="2">
    <location>
        <begin position="1"/>
        <end position="20"/>
    </location>
</feature>
<evidence type="ECO:0000256" key="1">
    <source>
        <dbReference type="SAM" id="MobiDB-lite"/>
    </source>
</evidence>
<reference evidence="3" key="2">
    <citation type="submission" date="2023-05" db="EMBL/GenBank/DDBJ databases">
        <authorList>
            <consortium name="Lawrence Berkeley National Laboratory"/>
            <person name="Steindorff A."/>
            <person name="Hensen N."/>
            <person name="Bonometti L."/>
            <person name="Westerberg I."/>
            <person name="Brannstrom I.O."/>
            <person name="Guillou S."/>
            <person name="Cros-Aarteil S."/>
            <person name="Calhoun S."/>
            <person name="Haridas S."/>
            <person name="Kuo A."/>
            <person name="Mondo S."/>
            <person name="Pangilinan J."/>
            <person name="Riley R."/>
            <person name="Labutti K."/>
            <person name="Andreopoulos B."/>
            <person name="Lipzen A."/>
            <person name="Chen C."/>
            <person name="Yanf M."/>
            <person name="Daum C."/>
            <person name="Ng V."/>
            <person name="Clum A."/>
            <person name="Ohm R."/>
            <person name="Martin F."/>
            <person name="Silar P."/>
            <person name="Natvig D."/>
            <person name="Lalanne C."/>
            <person name="Gautier V."/>
            <person name="Ament-Velasquez S.L."/>
            <person name="Kruys A."/>
            <person name="Hutchinson M.I."/>
            <person name="Powell A.J."/>
            <person name="Barry K."/>
            <person name="Miller A.N."/>
            <person name="Grigoriev I.V."/>
            <person name="Debuchy R."/>
            <person name="Gladieux P."/>
            <person name="Thoren M.H."/>
            <person name="Johannesson H."/>
        </authorList>
    </citation>
    <scope>NUCLEOTIDE SEQUENCE</scope>
    <source>
        <strain evidence="3">PSN243</strain>
    </source>
</reference>
<evidence type="ECO:0000313" key="3">
    <source>
        <dbReference type="EMBL" id="KAK4453135.1"/>
    </source>
</evidence>
<feature type="chain" id="PRO_5043552647" description="Secreted protein" evidence="2">
    <location>
        <begin position="21"/>
        <end position="76"/>
    </location>
</feature>
<reference evidence="3" key="1">
    <citation type="journal article" date="2023" name="Mol. Phylogenet. Evol.">
        <title>Genome-scale phylogeny and comparative genomics of the fungal order Sordariales.</title>
        <authorList>
            <person name="Hensen N."/>
            <person name="Bonometti L."/>
            <person name="Westerberg I."/>
            <person name="Brannstrom I.O."/>
            <person name="Guillou S."/>
            <person name="Cros-Aarteil S."/>
            <person name="Calhoun S."/>
            <person name="Haridas S."/>
            <person name="Kuo A."/>
            <person name="Mondo S."/>
            <person name="Pangilinan J."/>
            <person name="Riley R."/>
            <person name="LaButti K."/>
            <person name="Andreopoulos B."/>
            <person name="Lipzen A."/>
            <person name="Chen C."/>
            <person name="Yan M."/>
            <person name="Daum C."/>
            <person name="Ng V."/>
            <person name="Clum A."/>
            <person name="Steindorff A."/>
            <person name="Ohm R.A."/>
            <person name="Martin F."/>
            <person name="Silar P."/>
            <person name="Natvig D.O."/>
            <person name="Lalanne C."/>
            <person name="Gautier V."/>
            <person name="Ament-Velasquez S.L."/>
            <person name="Kruys A."/>
            <person name="Hutchinson M.I."/>
            <person name="Powell A.J."/>
            <person name="Barry K."/>
            <person name="Miller A.N."/>
            <person name="Grigoriev I.V."/>
            <person name="Debuchy R."/>
            <person name="Gladieux P."/>
            <person name="Hiltunen Thoren M."/>
            <person name="Johannesson H."/>
        </authorList>
    </citation>
    <scope>NUCLEOTIDE SEQUENCE</scope>
    <source>
        <strain evidence="3">PSN243</strain>
    </source>
</reference>
<dbReference type="Proteomes" id="UP001321760">
    <property type="component" value="Unassembled WGS sequence"/>
</dbReference>